<organism evidence="1">
    <name type="scientific">marine sediment metagenome</name>
    <dbReference type="NCBI Taxonomy" id="412755"/>
    <lineage>
        <taxon>unclassified sequences</taxon>
        <taxon>metagenomes</taxon>
        <taxon>ecological metagenomes</taxon>
    </lineage>
</organism>
<proteinExistence type="predicted"/>
<reference evidence="1" key="1">
    <citation type="journal article" date="2014" name="Front. Microbiol.">
        <title>High frequency of phylogenetically diverse reductive dehalogenase-homologous genes in deep subseafloor sedimentary metagenomes.</title>
        <authorList>
            <person name="Kawai M."/>
            <person name="Futagami T."/>
            <person name="Toyoda A."/>
            <person name="Takaki Y."/>
            <person name="Nishi S."/>
            <person name="Hori S."/>
            <person name="Arai W."/>
            <person name="Tsubouchi T."/>
            <person name="Morono Y."/>
            <person name="Uchiyama I."/>
            <person name="Ito T."/>
            <person name="Fujiyama A."/>
            <person name="Inagaki F."/>
            <person name="Takami H."/>
        </authorList>
    </citation>
    <scope>NUCLEOTIDE SEQUENCE</scope>
    <source>
        <strain evidence="1">Expedition CK06-06</strain>
    </source>
</reference>
<gene>
    <name evidence="1" type="ORF">S01H1_83070</name>
</gene>
<dbReference type="AlphaFoldDB" id="X0Y5Y2"/>
<dbReference type="EMBL" id="BARS01056396">
    <property type="protein sequence ID" value="GAG42707.1"/>
    <property type="molecule type" value="Genomic_DNA"/>
</dbReference>
<evidence type="ECO:0000313" key="1">
    <source>
        <dbReference type="EMBL" id="GAG42707.1"/>
    </source>
</evidence>
<sequence length="66" mass="7328">MEITNVETAAKRVKEVLPYGTVKYSLNTIVTLLLEGFEKELIEEGSTGLVSALSRTKAWENLKSVE</sequence>
<accession>X0Y5Y2</accession>
<name>X0Y5Y2_9ZZZZ</name>
<comment type="caution">
    <text evidence="1">The sequence shown here is derived from an EMBL/GenBank/DDBJ whole genome shotgun (WGS) entry which is preliminary data.</text>
</comment>
<protein>
    <submittedName>
        <fullName evidence="1">Uncharacterized protein</fullName>
    </submittedName>
</protein>